<dbReference type="EMBL" id="CP096115">
    <property type="protein sequence ID" value="UUX91272.1"/>
    <property type="molecule type" value="Genomic_DNA"/>
</dbReference>
<dbReference type="RefSeq" id="WP_257741424.1">
    <property type="nucleotide sequence ID" value="NZ_CP096115.1"/>
</dbReference>
<dbReference type="PROSITE" id="PS51257">
    <property type="entry name" value="PROKAR_LIPOPROTEIN"/>
    <property type="match status" value="1"/>
</dbReference>
<dbReference type="Proteomes" id="UP001060368">
    <property type="component" value="Chromosome"/>
</dbReference>
<feature type="region of interest" description="Disordered" evidence="1">
    <location>
        <begin position="28"/>
        <end position="48"/>
    </location>
</feature>
<reference evidence="2" key="1">
    <citation type="submission" date="2022-04" db="EMBL/GenBank/DDBJ databases">
        <title>Complete genome of Methanoplanus endosymbiosus DSM 3599.</title>
        <authorList>
            <person name="Chen S.-C."/>
            <person name="You Y.-T."/>
            <person name="Zhou Y.-Z."/>
            <person name="Lai M.-C."/>
        </authorList>
    </citation>
    <scope>NUCLEOTIDE SEQUENCE</scope>
    <source>
        <strain evidence="2">DSM 3599</strain>
    </source>
</reference>
<keyword evidence="3" id="KW-1185">Reference proteome</keyword>
<evidence type="ECO:0000313" key="3">
    <source>
        <dbReference type="Proteomes" id="UP001060368"/>
    </source>
</evidence>
<gene>
    <name evidence="2" type="ORF">L6E24_07735</name>
</gene>
<dbReference type="GeneID" id="74307581"/>
<accession>A0A9E7TGJ7</accession>
<name>A0A9E7TGJ7_9EURY</name>
<sequence>MKFTSVFCAVAVVLFGVCLVLSSGCTGDRGGDLKSKVQESDLSGSDISGKVSDNPELQEIEEKLLAIAEVWAVSDVACEGNTCTAVLESENGDKAVIAASVYLTKAEAQNAYDAEKGQYSGFKMVEIDAGDEAYAWTERRISQVGVIKANAVVIVDFETPGGIGGSFTEAKELAEEVESVLAEYQ</sequence>
<feature type="compositionally biased region" description="Basic and acidic residues" evidence="1">
    <location>
        <begin position="29"/>
        <end position="39"/>
    </location>
</feature>
<dbReference type="KEGG" id="mend:L6E24_07735"/>
<evidence type="ECO:0000313" key="2">
    <source>
        <dbReference type="EMBL" id="UUX91272.1"/>
    </source>
</evidence>
<dbReference type="AlphaFoldDB" id="A0A9E7TGJ7"/>
<evidence type="ECO:0000256" key="1">
    <source>
        <dbReference type="SAM" id="MobiDB-lite"/>
    </source>
</evidence>
<protein>
    <submittedName>
        <fullName evidence="2">Uncharacterized protein</fullName>
    </submittedName>
</protein>
<organism evidence="2 3">
    <name type="scientific">Methanoplanus endosymbiosus</name>
    <dbReference type="NCBI Taxonomy" id="33865"/>
    <lineage>
        <taxon>Archaea</taxon>
        <taxon>Methanobacteriati</taxon>
        <taxon>Methanobacteriota</taxon>
        <taxon>Stenosarchaea group</taxon>
        <taxon>Methanomicrobia</taxon>
        <taxon>Methanomicrobiales</taxon>
        <taxon>Methanomicrobiaceae</taxon>
        <taxon>Methanoplanus</taxon>
    </lineage>
</organism>
<proteinExistence type="predicted"/>